<reference evidence="8 9" key="1">
    <citation type="journal article" date="2014" name="Int. J. Syst. Evol. Microbiol.">
        <title>Sneathiella chungangensis sp. nov., isolated from a marine sand, and emended description of the genus Sneathiella.</title>
        <authorList>
            <person name="Siamphan C."/>
            <person name="Kim H."/>
            <person name="Lee J.S."/>
            <person name="Kim W."/>
        </authorList>
    </citation>
    <scope>NUCLEOTIDE SEQUENCE [LARGE SCALE GENOMIC DNA]</scope>
    <source>
        <strain evidence="8 9">KCTC 32476</strain>
    </source>
</reference>
<dbReference type="GO" id="GO:0030091">
    <property type="term" value="P:protein repair"/>
    <property type="evidence" value="ECO:0007669"/>
    <property type="project" value="UniProtKB-UniRule"/>
</dbReference>
<dbReference type="AlphaFoldDB" id="A0A845MD91"/>
<comment type="similarity">
    <text evidence="2 7">Belongs to the methyltransferase superfamily. L-isoaspartyl/D-aspartyl protein methyltransferase family.</text>
</comment>
<dbReference type="GO" id="GO:0032259">
    <property type="term" value="P:methylation"/>
    <property type="evidence" value="ECO:0007669"/>
    <property type="project" value="UniProtKB-KW"/>
</dbReference>
<proteinExistence type="inferred from homology"/>
<dbReference type="InterPro" id="IPR000682">
    <property type="entry name" value="PCMT"/>
</dbReference>
<dbReference type="Proteomes" id="UP000445696">
    <property type="component" value="Unassembled WGS sequence"/>
</dbReference>
<comment type="caution">
    <text evidence="8">The sequence shown here is derived from an EMBL/GenBank/DDBJ whole genome shotgun (WGS) entry which is preliminary data.</text>
</comment>
<evidence type="ECO:0000256" key="6">
    <source>
        <dbReference type="ARBA" id="ARBA00022691"/>
    </source>
</evidence>
<keyword evidence="3 7" id="KW-0963">Cytoplasm</keyword>
<dbReference type="GO" id="GO:0005737">
    <property type="term" value="C:cytoplasm"/>
    <property type="evidence" value="ECO:0007669"/>
    <property type="project" value="UniProtKB-SubCell"/>
</dbReference>
<evidence type="ECO:0000256" key="1">
    <source>
        <dbReference type="ARBA" id="ARBA00004496"/>
    </source>
</evidence>
<evidence type="ECO:0000256" key="7">
    <source>
        <dbReference type="HAMAP-Rule" id="MF_00090"/>
    </source>
</evidence>
<dbReference type="FunFam" id="3.40.50.150:FF:000010">
    <property type="entry name" value="Protein-L-isoaspartate O-methyltransferase"/>
    <property type="match status" value="1"/>
</dbReference>
<dbReference type="Pfam" id="PF01135">
    <property type="entry name" value="PCMT"/>
    <property type="match status" value="1"/>
</dbReference>
<gene>
    <name evidence="7" type="primary">pcm</name>
    <name evidence="8" type="ORF">GQF03_02975</name>
</gene>
<comment type="function">
    <text evidence="7">Catalyzes the methyl esterification of L-isoaspartyl residues in peptides and proteins that result from spontaneous decomposition of normal L-aspartyl and L-asparaginyl residues. It plays a role in the repair and/or degradation of damaged proteins.</text>
</comment>
<dbReference type="PANTHER" id="PTHR11579">
    <property type="entry name" value="PROTEIN-L-ISOASPARTATE O-METHYLTRANSFERASE"/>
    <property type="match status" value="1"/>
</dbReference>
<dbReference type="EMBL" id="WTVA01000001">
    <property type="protein sequence ID" value="MZR21286.1"/>
    <property type="molecule type" value="Genomic_DNA"/>
</dbReference>
<dbReference type="EC" id="2.1.1.77" evidence="7"/>
<name>A0A845MD91_9PROT</name>
<dbReference type="OrthoDB" id="9810066at2"/>
<keyword evidence="9" id="KW-1185">Reference proteome</keyword>
<evidence type="ECO:0000313" key="8">
    <source>
        <dbReference type="EMBL" id="MZR21286.1"/>
    </source>
</evidence>
<evidence type="ECO:0000256" key="3">
    <source>
        <dbReference type="ARBA" id="ARBA00022490"/>
    </source>
</evidence>
<organism evidence="8 9">
    <name type="scientific">Sneathiella chungangensis</name>
    <dbReference type="NCBI Taxonomy" id="1418234"/>
    <lineage>
        <taxon>Bacteria</taxon>
        <taxon>Pseudomonadati</taxon>
        <taxon>Pseudomonadota</taxon>
        <taxon>Alphaproteobacteria</taxon>
        <taxon>Sneathiellales</taxon>
        <taxon>Sneathiellaceae</taxon>
        <taxon>Sneathiella</taxon>
    </lineage>
</organism>
<sequence>MTDNPAQKIRLIMELRRQGISNTEVLSAIERVPRDAFIPPTFRDRAYENIALPIASGQTISQPYVVAYMTQLLKLDKRRKVLEIGTGSGYQTAILARLCRRVYSIERFRNLLDQAEEIFRELKIPNITTKLGDGYKGWPEQAPFDRIIVTAAAEEVPETLLDQLGNDGIMVLPVGRDSTNQHILRLTRDADGKVTEESLLPVRFVPMVQGVAE</sequence>
<dbReference type="RefSeq" id="WP_161337689.1">
    <property type="nucleotide sequence ID" value="NZ_JBHSDG010000002.1"/>
</dbReference>
<dbReference type="Gene3D" id="3.40.50.150">
    <property type="entry name" value="Vaccinia Virus protein VP39"/>
    <property type="match status" value="1"/>
</dbReference>
<keyword evidence="4 7" id="KW-0489">Methyltransferase</keyword>
<evidence type="ECO:0000256" key="2">
    <source>
        <dbReference type="ARBA" id="ARBA00005369"/>
    </source>
</evidence>
<comment type="subcellular location">
    <subcellularLocation>
        <location evidence="1 7">Cytoplasm</location>
    </subcellularLocation>
</comment>
<dbReference type="PROSITE" id="PS01279">
    <property type="entry name" value="PCMT"/>
    <property type="match status" value="1"/>
</dbReference>
<feature type="active site" evidence="7">
    <location>
        <position position="61"/>
    </location>
</feature>
<dbReference type="GO" id="GO:0004719">
    <property type="term" value="F:protein-L-isoaspartate (D-aspartate) O-methyltransferase activity"/>
    <property type="evidence" value="ECO:0007669"/>
    <property type="project" value="UniProtKB-UniRule"/>
</dbReference>
<evidence type="ECO:0000313" key="9">
    <source>
        <dbReference type="Proteomes" id="UP000445696"/>
    </source>
</evidence>
<evidence type="ECO:0000256" key="5">
    <source>
        <dbReference type="ARBA" id="ARBA00022679"/>
    </source>
</evidence>
<accession>A0A845MD91</accession>
<keyword evidence="5 7" id="KW-0808">Transferase</keyword>
<dbReference type="SUPFAM" id="SSF53335">
    <property type="entry name" value="S-adenosyl-L-methionine-dependent methyltransferases"/>
    <property type="match status" value="1"/>
</dbReference>
<dbReference type="InterPro" id="IPR029063">
    <property type="entry name" value="SAM-dependent_MTases_sf"/>
</dbReference>
<comment type="catalytic activity">
    <reaction evidence="7">
        <text>[protein]-L-isoaspartate + S-adenosyl-L-methionine = [protein]-L-isoaspartate alpha-methyl ester + S-adenosyl-L-homocysteine</text>
        <dbReference type="Rhea" id="RHEA:12705"/>
        <dbReference type="Rhea" id="RHEA-COMP:12143"/>
        <dbReference type="Rhea" id="RHEA-COMP:12144"/>
        <dbReference type="ChEBI" id="CHEBI:57856"/>
        <dbReference type="ChEBI" id="CHEBI:59789"/>
        <dbReference type="ChEBI" id="CHEBI:90596"/>
        <dbReference type="ChEBI" id="CHEBI:90598"/>
        <dbReference type="EC" id="2.1.1.77"/>
    </reaction>
</comment>
<dbReference type="CDD" id="cd02440">
    <property type="entry name" value="AdoMet_MTases"/>
    <property type="match status" value="1"/>
</dbReference>
<dbReference type="NCBIfam" id="NF001453">
    <property type="entry name" value="PRK00312.1"/>
    <property type="match status" value="1"/>
</dbReference>
<dbReference type="NCBIfam" id="TIGR00080">
    <property type="entry name" value="pimt"/>
    <property type="match status" value="1"/>
</dbReference>
<protein>
    <recommendedName>
        <fullName evidence="7">Protein-L-isoaspartate O-methyltransferase</fullName>
        <ecNumber evidence="7">2.1.1.77</ecNumber>
    </recommendedName>
    <alternativeName>
        <fullName evidence="7">L-isoaspartyl protein carboxyl methyltransferase</fullName>
    </alternativeName>
    <alternativeName>
        <fullName evidence="7">Protein L-isoaspartyl methyltransferase</fullName>
    </alternativeName>
    <alternativeName>
        <fullName evidence="7">Protein-beta-aspartate methyltransferase</fullName>
        <shortName evidence="7">PIMT</shortName>
    </alternativeName>
</protein>
<dbReference type="PANTHER" id="PTHR11579:SF0">
    <property type="entry name" value="PROTEIN-L-ISOASPARTATE(D-ASPARTATE) O-METHYLTRANSFERASE"/>
    <property type="match status" value="1"/>
</dbReference>
<dbReference type="HAMAP" id="MF_00090">
    <property type="entry name" value="PIMT"/>
    <property type="match status" value="1"/>
</dbReference>
<evidence type="ECO:0000256" key="4">
    <source>
        <dbReference type="ARBA" id="ARBA00022603"/>
    </source>
</evidence>
<keyword evidence="6 7" id="KW-0949">S-adenosyl-L-methionine</keyword>